<comment type="caution">
    <text evidence="2">The sequence shown here is derived from an EMBL/GenBank/DDBJ whole genome shotgun (WGS) entry which is preliminary data.</text>
</comment>
<organism evidence="2 3">
    <name type="scientific">Hamiltosporidium magnivora</name>
    <dbReference type="NCBI Taxonomy" id="148818"/>
    <lineage>
        <taxon>Eukaryota</taxon>
        <taxon>Fungi</taxon>
        <taxon>Fungi incertae sedis</taxon>
        <taxon>Microsporidia</taxon>
        <taxon>Dubosqiidae</taxon>
        <taxon>Hamiltosporidium</taxon>
    </lineage>
</organism>
<feature type="transmembrane region" description="Helical" evidence="1">
    <location>
        <begin position="13"/>
        <end position="34"/>
    </location>
</feature>
<reference evidence="2 3" key="1">
    <citation type="submission" date="2017-12" db="EMBL/GenBank/DDBJ databases">
        <authorList>
            <person name="Pombert J.-F."/>
            <person name="Haag K.L."/>
            <person name="Ebert D."/>
        </authorList>
    </citation>
    <scope>NUCLEOTIDE SEQUENCE [LARGE SCALE GENOMIC DNA]</scope>
    <source>
        <strain evidence="2">BE-OM-2</strain>
    </source>
</reference>
<name>A0A4Q9LI85_9MICR</name>
<evidence type="ECO:0000313" key="2">
    <source>
        <dbReference type="EMBL" id="TBU06941.1"/>
    </source>
</evidence>
<dbReference type="AlphaFoldDB" id="A0A4Q9LI85"/>
<keyword evidence="1" id="KW-0472">Membrane</keyword>
<evidence type="ECO:0000313" key="3">
    <source>
        <dbReference type="Proteomes" id="UP000291404"/>
    </source>
</evidence>
<dbReference type="VEuPathDB" id="MicrosporidiaDB:CWI39_1904p0010"/>
<keyword evidence="3" id="KW-1185">Reference proteome</keyword>
<protein>
    <submittedName>
        <fullName evidence="2">Uncharacterized protein</fullName>
    </submittedName>
</protein>
<proteinExistence type="predicted"/>
<sequence>MRIVCYFDKKNTFLFYIFIVVCLSSRILSSHYNIDEYRDLFVKKSLDLYYKKTKGLASLPRAVDYTFLFCYDSQIEAFANVLSNNLQGKPSNNYEININIPNSKSTGNNERIKLKLFSINRKNNNTWSISSINSKNNYQKKIQSKCHIFAFKNNFKIFLDKLFRIHKCIGVITRRFNNFNNHFVSIEDTGKGISKKIPKRYLSDSIDIWLNSKNGVWIKVFSESENFDKNIDKDKMIEIFKTTHREMLCFSHLTYTLYIIDRIDLELNDGTYRKKVLKRSIINRYMISFHSTLPNITNETRVSFLEKTFKYNSYFFVTEFEYLYSSRKSDDPEYKFKLLLKFSSFTFGFNFNWYITKHPFKRYDPDSLYYIYVIAGKISDILKILPNSTRNFFRIERAITIVSYSNFDNIGDFQNPDRNFTLQQLFDYLVFKR</sequence>
<gene>
    <name evidence="2" type="ORF">CWI36_0354p0010</name>
</gene>
<evidence type="ECO:0000256" key="1">
    <source>
        <dbReference type="SAM" id="Phobius"/>
    </source>
</evidence>
<accession>A0A4Q9LI85</accession>
<dbReference type="VEuPathDB" id="MicrosporidiaDB:CWI36_0354p0010"/>
<keyword evidence="1" id="KW-0812">Transmembrane</keyword>
<dbReference type="Proteomes" id="UP000291404">
    <property type="component" value="Unassembled WGS sequence"/>
</dbReference>
<keyword evidence="1" id="KW-1133">Transmembrane helix</keyword>
<dbReference type="EMBL" id="PITI01000354">
    <property type="protein sequence ID" value="TBU06941.1"/>
    <property type="molecule type" value="Genomic_DNA"/>
</dbReference>